<gene>
    <name evidence="2" type="ORF">NECAME_06910</name>
</gene>
<feature type="region of interest" description="Disordered" evidence="1">
    <location>
        <begin position="18"/>
        <end position="43"/>
    </location>
</feature>
<dbReference type="Proteomes" id="UP000053676">
    <property type="component" value="Unassembled WGS sequence"/>
</dbReference>
<dbReference type="EMBL" id="KI657953">
    <property type="protein sequence ID" value="ETN84348.1"/>
    <property type="molecule type" value="Genomic_DNA"/>
</dbReference>
<evidence type="ECO:0000313" key="2">
    <source>
        <dbReference type="EMBL" id="ETN84348.1"/>
    </source>
</evidence>
<dbReference type="KEGG" id="nai:NECAME_06910"/>
<evidence type="ECO:0000313" key="3">
    <source>
        <dbReference type="Proteomes" id="UP000053676"/>
    </source>
</evidence>
<feature type="non-terminal residue" evidence="2">
    <location>
        <position position="43"/>
    </location>
</feature>
<evidence type="ECO:0000256" key="1">
    <source>
        <dbReference type="SAM" id="MobiDB-lite"/>
    </source>
</evidence>
<protein>
    <submittedName>
        <fullName evidence="2">Uncharacterized protein</fullName>
    </submittedName>
</protein>
<dbReference type="AlphaFoldDB" id="W2TRD9"/>
<sequence>MSSKILWSYVKTRDGICANSPNQKQAEPVQISSAPRTWLLRKP</sequence>
<proteinExistence type="predicted"/>
<reference evidence="3" key="1">
    <citation type="journal article" date="2014" name="Nat. Genet.">
        <title>Genome of the human hookworm Necator americanus.</title>
        <authorList>
            <person name="Tang Y.T."/>
            <person name="Gao X."/>
            <person name="Rosa B.A."/>
            <person name="Abubucker S."/>
            <person name="Hallsworth-Pepin K."/>
            <person name="Martin J."/>
            <person name="Tyagi R."/>
            <person name="Heizer E."/>
            <person name="Zhang X."/>
            <person name="Bhonagiri-Palsikar V."/>
            <person name="Minx P."/>
            <person name="Warren W.C."/>
            <person name="Wang Q."/>
            <person name="Zhan B."/>
            <person name="Hotez P.J."/>
            <person name="Sternberg P.W."/>
            <person name="Dougall A."/>
            <person name="Gaze S.T."/>
            <person name="Mulvenna J."/>
            <person name="Sotillo J."/>
            <person name="Ranganathan S."/>
            <person name="Rabelo E.M."/>
            <person name="Wilson R.K."/>
            <person name="Felgner P.L."/>
            <person name="Bethony J."/>
            <person name="Hawdon J.M."/>
            <person name="Gasser R.B."/>
            <person name="Loukas A."/>
            <person name="Mitreva M."/>
        </authorList>
    </citation>
    <scope>NUCLEOTIDE SEQUENCE [LARGE SCALE GENOMIC DNA]</scope>
</reference>
<keyword evidence="3" id="KW-1185">Reference proteome</keyword>
<name>W2TRD9_NECAM</name>
<accession>W2TRD9</accession>
<feature type="compositionally biased region" description="Polar residues" evidence="1">
    <location>
        <begin position="19"/>
        <end position="35"/>
    </location>
</feature>
<organism evidence="2 3">
    <name type="scientific">Necator americanus</name>
    <name type="common">Human hookworm</name>
    <dbReference type="NCBI Taxonomy" id="51031"/>
    <lineage>
        <taxon>Eukaryota</taxon>
        <taxon>Metazoa</taxon>
        <taxon>Ecdysozoa</taxon>
        <taxon>Nematoda</taxon>
        <taxon>Chromadorea</taxon>
        <taxon>Rhabditida</taxon>
        <taxon>Rhabditina</taxon>
        <taxon>Rhabditomorpha</taxon>
        <taxon>Strongyloidea</taxon>
        <taxon>Ancylostomatidae</taxon>
        <taxon>Bunostominae</taxon>
        <taxon>Necator</taxon>
    </lineage>
</organism>